<evidence type="ECO:0000256" key="3">
    <source>
        <dbReference type="ARBA" id="ARBA00022475"/>
    </source>
</evidence>
<feature type="transmembrane region" description="Helical" evidence="10">
    <location>
        <begin position="388"/>
        <end position="406"/>
    </location>
</feature>
<keyword evidence="9" id="KW-0739">Sodium transport</keyword>
<feature type="transmembrane region" description="Helical" evidence="10">
    <location>
        <begin position="181"/>
        <end position="202"/>
    </location>
</feature>
<name>A0A853EXC6_9MICO</name>
<evidence type="ECO:0000256" key="5">
    <source>
        <dbReference type="ARBA" id="ARBA00022989"/>
    </source>
</evidence>
<dbReference type="Pfam" id="PF00999">
    <property type="entry name" value="Na_H_Exchanger"/>
    <property type="match status" value="1"/>
</dbReference>
<feature type="transmembrane region" description="Helical" evidence="10">
    <location>
        <begin position="83"/>
        <end position="105"/>
    </location>
</feature>
<keyword evidence="5 10" id="KW-1133">Transmembrane helix</keyword>
<reference evidence="12 13" key="1">
    <citation type="submission" date="2020-07" db="EMBL/GenBank/DDBJ databases">
        <title>MOT database genomes.</title>
        <authorList>
            <person name="Joseph S."/>
            <person name="Aduse-Opoku J."/>
            <person name="Hashim A."/>
            <person name="Wade W."/>
            <person name="Curtis M."/>
        </authorList>
    </citation>
    <scope>NUCLEOTIDE SEQUENCE [LARGE SCALE GENOMIC DNA]</scope>
    <source>
        <strain evidence="12 13">DSM 100099</strain>
    </source>
</reference>
<dbReference type="AlphaFoldDB" id="A0A853EXC6"/>
<evidence type="ECO:0000313" key="13">
    <source>
        <dbReference type="Proteomes" id="UP000561011"/>
    </source>
</evidence>
<comment type="subcellular location">
    <subcellularLocation>
        <location evidence="1">Cell membrane</location>
        <topology evidence="1">Multi-pass membrane protein</topology>
    </subcellularLocation>
</comment>
<keyword evidence="4 10" id="KW-0812">Transmembrane</keyword>
<evidence type="ECO:0000313" key="12">
    <source>
        <dbReference type="EMBL" id="NYS95060.1"/>
    </source>
</evidence>
<evidence type="ECO:0000259" key="11">
    <source>
        <dbReference type="Pfam" id="PF00999"/>
    </source>
</evidence>
<dbReference type="InterPro" id="IPR018422">
    <property type="entry name" value="Cation/H_exchanger_CPA1"/>
</dbReference>
<evidence type="ECO:0000256" key="1">
    <source>
        <dbReference type="ARBA" id="ARBA00004651"/>
    </source>
</evidence>
<feature type="transmembrane region" description="Helical" evidence="10">
    <location>
        <begin position="54"/>
        <end position="71"/>
    </location>
</feature>
<feature type="domain" description="Cation/H+ exchanger transmembrane" evidence="11">
    <location>
        <begin position="11"/>
        <end position="441"/>
    </location>
</feature>
<comment type="caution">
    <text evidence="12">The sequence shown here is derived from an EMBL/GenBank/DDBJ whole genome shotgun (WGS) entry which is preliminary data.</text>
</comment>
<dbReference type="RefSeq" id="WP_179914290.1">
    <property type="nucleotide sequence ID" value="NZ_JACBYE010000053.1"/>
</dbReference>
<dbReference type="GO" id="GO:0098719">
    <property type="term" value="P:sodium ion import across plasma membrane"/>
    <property type="evidence" value="ECO:0007669"/>
    <property type="project" value="TreeGrafter"/>
</dbReference>
<feature type="transmembrane region" description="Helical" evidence="10">
    <location>
        <begin position="302"/>
        <end position="327"/>
    </location>
</feature>
<protein>
    <submittedName>
        <fullName evidence="12">Sodium:proton antiporter</fullName>
    </submittedName>
</protein>
<sequence length="571" mass="61017">MEPMVLVLGAVALIVACAVFSRRTGIASPLILLLVGIAISYTPIVPDFEVDPEWILAGVLPPLLYSAAVNVPVMDLRRNLKPIAGLSVTLVLLTSVATGYVIYWLIPDLNLAASIALGAVISPTDAVAATSIGKRLGLPSRLVTVLEGESLVNDASALVLLRSAVAATAGSVSLLAVAGDFLYAVAAAVLVGLVIGWVSVTVRARLNDPVLTTTVSFIVPFIAFIPAEEIGASGVLAVVVAGLVTGHRGARQLAATERISEHTNWMTVQFVLEHGVFLLMGLEIRGLVQEASNEGGGLDQAVLIGLLLTVLVVVLRFAFVIPQMALIRRDERRQLGRQEVLDEARAKIDAYAPSDARMARRKSRAQRGIAQRSADLAFVEKQGLSLKGSVIIGWAGMRGVVTLAAAQSLPSDIPNRALLILVAFTVAVVTLLGLGGSLPLIIRLSKIQGDDRDVHRTEVRSLLQQANDAALSVLDDPEGIRIDGVEVAPEVIEHVRKNHTRVGEVATKTRDPRRANARTQQIVLERRMLEAARNELLDARAIGAHSSKAIQKAQSVFDVEEYRLDRMSRKA</sequence>
<keyword evidence="6" id="KW-0915">Sodium</keyword>
<accession>A0A853EXC6</accession>
<keyword evidence="8 10" id="KW-0472">Membrane</keyword>
<dbReference type="GO" id="GO:0015386">
    <property type="term" value="F:potassium:proton antiporter activity"/>
    <property type="evidence" value="ECO:0007669"/>
    <property type="project" value="TreeGrafter"/>
</dbReference>
<evidence type="ECO:0000256" key="7">
    <source>
        <dbReference type="ARBA" id="ARBA00023065"/>
    </source>
</evidence>
<dbReference type="EMBL" id="JACBYE010000053">
    <property type="protein sequence ID" value="NYS95060.1"/>
    <property type="molecule type" value="Genomic_DNA"/>
</dbReference>
<evidence type="ECO:0000256" key="10">
    <source>
        <dbReference type="SAM" id="Phobius"/>
    </source>
</evidence>
<evidence type="ECO:0000256" key="9">
    <source>
        <dbReference type="ARBA" id="ARBA00023201"/>
    </source>
</evidence>
<gene>
    <name evidence="12" type="ORF">HZZ10_16200</name>
</gene>
<dbReference type="Gene3D" id="6.10.140.1330">
    <property type="match status" value="1"/>
</dbReference>
<dbReference type="GO" id="GO:0051453">
    <property type="term" value="P:regulation of intracellular pH"/>
    <property type="evidence" value="ECO:0007669"/>
    <property type="project" value="TreeGrafter"/>
</dbReference>
<dbReference type="InterPro" id="IPR006153">
    <property type="entry name" value="Cation/H_exchanger_TM"/>
</dbReference>
<dbReference type="PANTHER" id="PTHR10110:SF86">
    <property type="entry name" value="SODIUM_HYDROGEN EXCHANGER 7"/>
    <property type="match status" value="1"/>
</dbReference>
<evidence type="ECO:0000256" key="4">
    <source>
        <dbReference type="ARBA" id="ARBA00022692"/>
    </source>
</evidence>
<keyword evidence="3" id="KW-1003">Cell membrane</keyword>
<evidence type="ECO:0000256" key="8">
    <source>
        <dbReference type="ARBA" id="ARBA00023136"/>
    </source>
</evidence>
<keyword evidence="13" id="KW-1185">Reference proteome</keyword>
<dbReference type="PANTHER" id="PTHR10110">
    <property type="entry name" value="SODIUM/HYDROGEN EXCHANGER"/>
    <property type="match status" value="1"/>
</dbReference>
<proteinExistence type="predicted"/>
<keyword evidence="2" id="KW-0813">Transport</keyword>
<evidence type="ECO:0000256" key="6">
    <source>
        <dbReference type="ARBA" id="ARBA00023053"/>
    </source>
</evidence>
<keyword evidence="7" id="KW-0406">Ion transport</keyword>
<evidence type="ECO:0000256" key="2">
    <source>
        <dbReference type="ARBA" id="ARBA00022448"/>
    </source>
</evidence>
<feature type="transmembrane region" description="Helical" evidence="10">
    <location>
        <begin position="418"/>
        <end position="442"/>
    </location>
</feature>
<dbReference type="GO" id="GO:0005886">
    <property type="term" value="C:plasma membrane"/>
    <property type="evidence" value="ECO:0007669"/>
    <property type="project" value="UniProtKB-SubCell"/>
</dbReference>
<dbReference type="Proteomes" id="UP000561011">
    <property type="component" value="Unassembled WGS sequence"/>
</dbReference>
<organism evidence="12 13">
    <name type="scientific">Sanguibacter inulinus</name>
    <dbReference type="NCBI Taxonomy" id="60922"/>
    <lineage>
        <taxon>Bacteria</taxon>
        <taxon>Bacillati</taxon>
        <taxon>Actinomycetota</taxon>
        <taxon>Actinomycetes</taxon>
        <taxon>Micrococcales</taxon>
        <taxon>Sanguibacteraceae</taxon>
        <taxon>Sanguibacter</taxon>
    </lineage>
</organism>
<dbReference type="GO" id="GO:0015385">
    <property type="term" value="F:sodium:proton antiporter activity"/>
    <property type="evidence" value="ECO:0007669"/>
    <property type="project" value="InterPro"/>
</dbReference>